<dbReference type="EMBL" id="CAJVPL010000123">
    <property type="protein sequence ID" value="CAG8450418.1"/>
    <property type="molecule type" value="Genomic_DNA"/>
</dbReference>
<evidence type="ECO:0000256" key="1">
    <source>
        <dbReference type="ARBA" id="ARBA00022737"/>
    </source>
</evidence>
<feature type="compositionally biased region" description="Polar residues" evidence="4">
    <location>
        <begin position="241"/>
        <end position="250"/>
    </location>
</feature>
<feature type="compositionally biased region" description="Basic and acidic residues" evidence="4">
    <location>
        <begin position="213"/>
        <end position="233"/>
    </location>
</feature>
<feature type="region of interest" description="Disordered" evidence="4">
    <location>
        <begin position="1"/>
        <end position="20"/>
    </location>
</feature>
<evidence type="ECO:0000256" key="3">
    <source>
        <dbReference type="PROSITE-ProRule" id="PRU00339"/>
    </source>
</evidence>
<feature type="compositionally biased region" description="Basic and acidic residues" evidence="4">
    <location>
        <begin position="254"/>
        <end position="274"/>
    </location>
</feature>
<dbReference type="InterPro" id="IPR039663">
    <property type="entry name" value="AIP/AIPL1/TTC9"/>
</dbReference>
<sequence>MESQNVIESTETVEEIASSKKEIETNQEVIEEKTTAAAAKEIETVSNILSSDLASEKSKNATKLEAAKTEKDKGNEYFKAGSMVEALRHYHQALFHINGIQNNKSHAIFRNEQPKETEKDELQEEIIKTQAFIHSNMAACHIKRNNSSRAIECANKALKLDPDNEKARFRRAQAYITDGNTDGAEADLKKLSNPDDPMIKREWQRLKLKNKEMDAKQRKDLRGMFDRLKKQEEKEEAELQSQTSLPSENLANEPKIKELEPDVDEKEPKIQEII</sequence>
<keyword evidence="6" id="KW-1185">Reference proteome</keyword>
<gene>
    <name evidence="5" type="ORF">AGERDE_LOCUS1696</name>
</gene>
<dbReference type="SMART" id="SM00028">
    <property type="entry name" value="TPR"/>
    <property type="match status" value="2"/>
</dbReference>
<feature type="compositionally biased region" description="Polar residues" evidence="4">
    <location>
        <begin position="1"/>
        <end position="10"/>
    </location>
</feature>
<evidence type="ECO:0000256" key="2">
    <source>
        <dbReference type="ARBA" id="ARBA00022803"/>
    </source>
</evidence>
<dbReference type="Pfam" id="PF00515">
    <property type="entry name" value="TPR_1"/>
    <property type="match status" value="1"/>
</dbReference>
<dbReference type="PANTHER" id="PTHR11242:SF0">
    <property type="entry name" value="TPR_REGION DOMAIN-CONTAINING PROTEIN"/>
    <property type="match status" value="1"/>
</dbReference>
<evidence type="ECO:0000256" key="4">
    <source>
        <dbReference type="SAM" id="MobiDB-lite"/>
    </source>
</evidence>
<dbReference type="SUPFAM" id="SSF48452">
    <property type="entry name" value="TPR-like"/>
    <property type="match status" value="1"/>
</dbReference>
<keyword evidence="2 3" id="KW-0802">TPR repeat</keyword>
<feature type="region of interest" description="Disordered" evidence="4">
    <location>
        <begin position="213"/>
        <end position="274"/>
    </location>
</feature>
<evidence type="ECO:0000313" key="6">
    <source>
        <dbReference type="Proteomes" id="UP000789831"/>
    </source>
</evidence>
<dbReference type="PROSITE" id="PS50005">
    <property type="entry name" value="TPR"/>
    <property type="match status" value="1"/>
</dbReference>
<proteinExistence type="predicted"/>
<reference evidence="5" key="1">
    <citation type="submission" date="2021-06" db="EMBL/GenBank/DDBJ databases">
        <authorList>
            <person name="Kallberg Y."/>
            <person name="Tangrot J."/>
            <person name="Rosling A."/>
        </authorList>
    </citation>
    <scope>NUCLEOTIDE SEQUENCE</scope>
    <source>
        <strain evidence="5">MT106</strain>
    </source>
</reference>
<dbReference type="OrthoDB" id="433738at2759"/>
<protein>
    <submittedName>
        <fullName evidence="5">781_t:CDS:1</fullName>
    </submittedName>
</protein>
<organism evidence="5 6">
    <name type="scientific">Ambispora gerdemannii</name>
    <dbReference type="NCBI Taxonomy" id="144530"/>
    <lineage>
        <taxon>Eukaryota</taxon>
        <taxon>Fungi</taxon>
        <taxon>Fungi incertae sedis</taxon>
        <taxon>Mucoromycota</taxon>
        <taxon>Glomeromycotina</taxon>
        <taxon>Glomeromycetes</taxon>
        <taxon>Archaeosporales</taxon>
        <taxon>Ambisporaceae</taxon>
        <taxon>Ambispora</taxon>
    </lineage>
</organism>
<comment type="caution">
    <text evidence="5">The sequence shown here is derived from an EMBL/GenBank/DDBJ whole genome shotgun (WGS) entry which is preliminary data.</text>
</comment>
<accession>A0A9N8YSR9</accession>
<evidence type="ECO:0000313" key="5">
    <source>
        <dbReference type="EMBL" id="CAG8450418.1"/>
    </source>
</evidence>
<dbReference type="AlphaFoldDB" id="A0A9N8YSR9"/>
<dbReference type="Proteomes" id="UP000789831">
    <property type="component" value="Unassembled WGS sequence"/>
</dbReference>
<keyword evidence="1" id="KW-0677">Repeat</keyword>
<dbReference type="InterPro" id="IPR019734">
    <property type="entry name" value="TPR_rpt"/>
</dbReference>
<dbReference type="Gene3D" id="1.25.40.10">
    <property type="entry name" value="Tetratricopeptide repeat domain"/>
    <property type="match status" value="1"/>
</dbReference>
<dbReference type="InterPro" id="IPR011990">
    <property type="entry name" value="TPR-like_helical_dom_sf"/>
</dbReference>
<name>A0A9N8YSR9_9GLOM</name>
<feature type="repeat" description="TPR" evidence="3">
    <location>
        <begin position="131"/>
        <end position="164"/>
    </location>
</feature>
<dbReference type="PANTHER" id="PTHR11242">
    <property type="entry name" value="ARYL HYDROCARBON RECEPTOR INTERACTING PROTEIN RELATED"/>
    <property type="match status" value="1"/>
</dbReference>